<sequence>MQRMRSLTNASIRFNRATSTNSYDNTTFDILQPYQP</sequence>
<dbReference type="Proteomes" id="UP000036681">
    <property type="component" value="Unplaced"/>
</dbReference>
<protein>
    <submittedName>
        <fullName evidence="3">Uncharacterized protein</fullName>
    </submittedName>
</protein>
<feature type="region of interest" description="Disordered" evidence="1">
    <location>
        <begin position="15"/>
        <end position="36"/>
    </location>
</feature>
<feature type="compositionally biased region" description="Polar residues" evidence="1">
    <location>
        <begin position="15"/>
        <end position="29"/>
    </location>
</feature>
<proteinExistence type="predicted"/>
<evidence type="ECO:0000256" key="1">
    <source>
        <dbReference type="SAM" id="MobiDB-lite"/>
    </source>
</evidence>
<accession>A0A9J2PW16</accession>
<organism evidence="2 3">
    <name type="scientific">Ascaris lumbricoides</name>
    <name type="common">Giant roundworm</name>
    <dbReference type="NCBI Taxonomy" id="6252"/>
    <lineage>
        <taxon>Eukaryota</taxon>
        <taxon>Metazoa</taxon>
        <taxon>Ecdysozoa</taxon>
        <taxon>Nematoda</taxon>
        <taxon>Chromadorea</taxon>
        <taxon>Rhabditida</taxon>
        <taxon>Spirurina</taxon>
        <taxon>Ascaridomorpha</taxon>
        <taxon>Ascaridoidea</taxon>
        <taxon>Ascarididae</taxon>
        <taxon>Ascaris</taxon>
    </lineage>
</organism>
<evidence type="ECO:0000313" key="2">
    <source>
        <dbReference type="Proteomes" id="UP000036681"/>
    </source>
</evidence>
<name>A0A9J2PW16_ASCLU</name>
<evidence type="ECO:0000313" key="3">
    <source>
        <dbReference type="WBParaSite" id="ALUE_0001379101-mRNA-1"/>
    </source>
</evidence>
<reference evidence="3" key="1">
    <citation type="submission" date="2023-03" db="UniProtKB">
        <authorList>
            <consortium name="WormBaseParasite"/>
        </authorList>
    </citation>
    <scope>IDENTIFICATION</scope>
</reference>
<dbReference type="AlphaFoldDB" id="A0A9J2PW16"/>
<keyword evidence="2" id="KW-1185">Reference proteome</keyword>
<dbReference type="WBParaSite" id="ALUE_0001379101-mRNA-1">
    <property type="protein sequence ID" value="ALUE_0001379101-mRNA-1"/>
    <property type="gene ID" value="ALUE_0001379101"/>
</dbReference>